<comment type="caution">
    <text evidence="2">The sequence shown here is derived from an EMBL/GenBank/DDBJ whole genome shotgun (WGS) entry which is preliminary data.</text>
</comment>
<keyword evidence="3" id="KW-1185">Reference proteome</keyword>
<dbReference type="PANTHER" id="PTHR46825">
    <property type="entry name" value="D-ALANYL-D-ALANINE-CARBOXYPEPTIDASE/ENDOPEPTIDASE AMPH"/>
    <property type="match status" value="1"/>
</dbReference>
<protein>
    <submittedName>
        <fullName evidence="2">Serine hydrolase</fullName>
    </submittedName>
</protein>
<evidence type="ECO:0000313" key="2">
    <source>
        <dbReference type="EMBL" id="MUK89027.1"/>
    </source>
</evidence>
<gene>
    <name evidence="2" type="ORF">GMD78_11645</name>
</gene>
<dbReference type="SUPFAM" id="SSF56601">
    <property type="entry name" value="beta-lactamase/transpeptidase-like"/>
    <property type="match status" value="1"/>
</dbReference>
<name>A0A6N8FM05_9BACI</name>
<dbReference type="InterPro" id="IPR012338">
    <property type="entry name" value="Beta-lactam/transpept-like"/>
</dbReference>
<dbReference type="Proteomes" id="UP000469125">
    <property type="component" value="Unassembled WGS sequence"/>
</dbReference>
<keyword evidence="2" id="KW-0378">Hydrolase</keyword>
<dbReference type="RefSeq" id="WP_155668997.1">
    <property type="nucleotide sequence ID" value="NZ_WOCA01000008.1"/>
</dbReference>
<accession>A0A6N8FM05</accession>
<dbReference type="InterPro" id="IPR050491">
    <property type="entry name" value="AmpC-like"/>
</dbReference>
<organism evidence="2 3">
    <name type="scientific">Ornithinibacillus caprae</name>
    <dbReference type="NCBI Taxonomy" id="2678566"/>
    <lineage>
        <taxon>Bacteria</taxon>
        <taxon>Bacillati</taxon>
        <taxon>Bacillota</taxon>
        <taxon>Bacilli</taxon>
        <taxon>Bacillales</taxon>
        <taxon>Bacillaceae</taxon>
        <taxon>Ornithinibacillus</taxon>
    </lineage>
</organism>
<dbReference type="AlphaFoldDB" id="A0A6N8FM05"/>
<reference evidence="2 3" key="1">
    <citation type="submission" date="2019-11" db="EMBL/GenBank/DDBJ databases">
        <authorList>
            <person name="Li X."/>
        </authorList>
    </citation>
    <scope>NUCLEOTIDE SEQUENCE [LARGE SCALE GENOMIC DNA]</scope>
    <source>
        <strain evidence="2 3">L9</strain>
    </source>
</reference>
<dbReference type="Pfam" id="PF00144">
    <property type="entry name" value="Beta-lactamase"/>
    <property type="match status" value="1"/>
</dbReference>
<dbReference type="PANTHER" id="PTHR46825:SF7">
    <property type="entry name" value="D-ALANYL-D-ALANINE CARBOXYPEPTIDASE"/>
    <property type="match status" value="1"/>
</dbReference>
<dbReference type="InterPro" id="IPR001466">
    <property type="entry name" value="Beta-lactam-related"/>
</dbReference>
<dbReference type="EMBL" id="WOCA01000008">
    <property type="protein sequence ID" value="MUK89027.1"/>
    <property type="molecule type" value="Genomic_DNA"/>
</dbReference>
<dbReference type="GO" id="GO:0016787">
    <property type="term" value="F:hydrolase activity"/>
    <property type="evidence" value="ECO:0007669"/>
    <property type="project" value="UniProtKB-KW"/>
</dbReference>
<sequence length="359" mass="41246">MIVKEKIHLLESQFRKMVQKDNNVHNAYLLVHSDRKGIHVNLAEGITGEMKATANQPYYVASVGKMFTAVVVAKLVEEGNLSYEDFIARYLDEDMVQALHVYEGTDYTYDIKVKHLLNHTAGIHDFFEDKPKEGKPIVDLLLEEPDRYWTPRDAIQWSKENLTSHFPPGEGFHYSDTGYHLLGLVIEQVTGEPFQEVLKQYIFQPLGMKNSYLLHYSTPIQESNYPMADVFINDNKATNYRCLSIDYAGGGVVASSKELLRFMKAVVNHEILSKEALERMHDWAKFAPGIDYGYGIMKFKSTPLVLPKRYNMWGNAGITGTFMFYHPELETYFVGSLNNYLDHRKGIKMVFKMVDALMK</sequence>
<proteinExistence type="predicted"/>
<evidence type="ECO:0000259" key="1">
    <source>
        <dbReference type="Pfam" id="PF00144"/>
    </source>
</evidence>
<evidence type="ECO:0000313" key="3">
    <source>
        <dbReference type="Proteomes" id="UP000469125"/>
    </source>
</evidence>
<feature type="domain" description="Beta-lactamase-related" evidence="1">
    <location>
        <begin position="24"/>
        <end position="335"/>
    </location>
</feature>
<dbReference type="Gene3D" id="3.40.710.10">
    <property type="entry name" value="DD-peptidase/beta-lactamase superfamily"/>
    <property type="match status" value="1"/>
</dbReference>